<sequence length="127" mass="14638">MWESRYFIVCLGQIQQFFDVFFVTTTMMFIILQPQGVDPATHKKFAKKCINFRTFNTLNRIDDDGDGSIGQRFKTLLRIDIDAGQPTTETRVTMVPTDNHFRASRLFQHIQHFGLENGIDGFDADAL</sequence>
<reference evidence="2" key="1">
    <citation type="submission" date="2022-11" db="UniProtKB">
        <authorList>
            <consortium name="WormBaseParasite"/>
        </authorList>
    </citation>
    <scope>IDENTIFICATION</scope>
</reference>
<evidence type="ECO:0000313" key="2">
    <source>
        <dbReference type="WBParaSite" id="nRc.2.0.1.t14768-RA"/>
    </source>
</evidence>
<dbReference type="AlphaFoldDB" id="A0A915IMT9"/>
<protein>
    <submittedName>
        <fullName evidence="2">Uncharacterized protein</fullName>
    </submittedName>
</protein>
<proteinExistence type="predicted"/>
<organism evidence="1 2">
    <name type="scientific">Romanomermis culicivorax</name>
    <name type="common">Nematode worm</name>
    <dbReference type="NCBI Taxonomy" id="13658"/>
    <lineage>
        <taxon>Eukaryota</taxon>
        <taxon>Metazoa</taxon>
        <taxon>Ecdysozoa</taxon>
        <taxon>Nematoda</taxon>
        <taxon>Enoplea</taxon>
        <taxon>Dorylaimia</taxon>
        <taxon>Mermithida</taxon>
        <taxon>Mermithoidea</taxon>
        <taxon>Mermithidae</taxon>
        <taxon>Romanomermis</taxon>
    </lineage>
</organism>
<accession>A0A915IMT9</accession>
<keyword evidence="1" id="KW-1185">Reference proteome</keyword>
<dbReference type="Proteomes" id="UP000887565">
    <property type="component" value="Unplaced"/>
</dbReference>
<dbReference type="WBParaSite" id="nRc.2.0.1.t14768-RA">
    <property type="protein sequence ID" value="nRc.2.0.1.t14768-RA"/>
    <property type="gene ID" value="nRc.2.0.1.g14768"/>
</dbReference>
<name>A0A915IMT9_ROMCU</name>
<evidence type="ECO:0000313" key="1">
    <source>
        <dbReference type="Proteomes" id="UP000887565"/>
    </source>
</evidence>